<feature type="repeat" description="ANK" evidence="7">
    <location>
        <begin position="426"/>
        <end position="459"/>
    </location>
</feature>
<sequence length="715" mass="77420">MVSGDQAPEEKYPTSAAAAAATINPVLLALACCGNSGGLGYFLHGDEGAQQYRMDSQGQELIANAVMISGDGSLPSDDVEEGAAVSALSASSVLEGVTAEGDTALHAVACSGDGDNFLRSAEVIWKAKNLLFSQNNNGDTPLHCAARAGNSRMALHLIALARGEDGSDSNRVKAMLEMENKLMETALHDAVRIGNNDLVKMLMEEDSELACFPKGGTSALYIAVLTENTTIVETLYQTSHGNLSYSGPNGQNALHAAALRGPVLTGMLLEWKKGLSTQKDENGSTPLHFAAALLDDTNQVPQDNLSLHSEEANPAKRKGQTPLCFSVSLLRRSRQRSVCWQLLNANPAELYQPDCHGMYPIHVAASMGATGNVIMFAKKYPSSAGLRDSNGRTFLHIAVQKKKRGLVDFASKNHSLRWVLNMRDNGGDTALHLAVQAGSLTIFCALFGNRHVDMNVTNKKGQTPLDISRFMIPPEMFYNQNSEAHIRRALTMVGARSGASRQDHFEESYNKLHRASKDRGSDTENVKDTTQNLCIGSVLIATVTFGATFALPGGYVSDDHANGGTPTLAGRYAFDAFMMANMLAFICSSIATVGFMFSGASMVNLASRKFHMRSSVYFMATSVTSLTAAFALGVYMVLAPVAYKTAVAMCVMSPSILLWKNVDYWKRWALLPRPFYARKGLSWTLKQFGSLIIQSTLTEFWPFMLIFCWAAYART</sequence>
<feature type="transmembrane region" description="Helical" evidence="8">
    <location>
        <begin position="688"/>
        <end position="712"/>
    </location>
</feature>
<comment type="subcellular location">
    <subcellularLocation>
        <location evidence="1">Membrane</location>
        <topology evidence="1">Multi-pass membrane protein</topology>
    </subcellularLocation>
</comment>
<accession>A0A3B6PTH0</accession>
<evidence type="ECO:0000256" key="3">
    <source>
        <dbReference type="ARBA" id="ARBA00022737"/>
    </source>
</evidence>
<reference evidence="10" key="1">
    <citation type="submission" date="2018-08" db="EMBL/GenBank/DDBJ databases">
        <authorList>
            <person name="Rossello M."/>
        </authorList>
    </citation>
    <scope>NUCLEOTIDE SEQUENCE [LARGE SCALE GENOMIC DNA]</scope>
    <source>
        <strain evidence="10">cv. Chinese Spring</strain>
    </source>
</reference>
<organism evidence="10">
    <name type="scientific">Triticum aestivum</name>
    <name type="common">Wheat</name>
    <dbReference type="NCBI Taxonomy" id="4565"/>
    <lineage>
        <taxon>Eukaryota</taxon>
        <taxon>Viridiplantae</taxon>
        <taxon>Streptophyta</taxon>
        <taxon>Embryophyta</taxon>
        <taxon>Tracheophyta</taxon>
        <taxon>Spermatophyta</taxon>
        <taxon>Magnoliopsida</taxon>
        <taxon>Liliopsida</taxon>
        <taxon>Poales</taxon>
        <taxon>Poaceae</taxon>
        <taxon>BOP clade</taxon>
        <taxon>Pooideae</taxon>
        <taxon>Triticodae</taxon>
        <taxon>Triticeae</taxon>
        <taxon>Triticinae</taxon>
        <taxon>Triticum</taxon>
    </lineage>
</organism>
<evidence type="ECO:0000256" key="1">
    <source>
        <dbReference type="ARBA" id="ARBA00004141"/>
    </source>
</evidence>
<feature type="repeat" description="ANK" evidence="7">
    <location>
        <begin position="137"/>
        <end position="171"/>
    </location>
</feature>
<dbReference type="Gramene" id="TraesCS6B02G448200.1">
    <property type="protein sequence ID" value="TraesCS6B02G448200.1"/>
    <property type="gene ID" value="TraesCS6B02G448200"/>
</dbReference>
<evidence type="ECO:0000256" key="7">
    <source>
        <dbReference type="PROSITE-ProRule" id="PRU00023"/>
    </source>
</evidence>
<dbReference type="InterPro" id="IPR026961">
    <property type="entry name" value="PGG_dom"/>
</dbReference>
<name>A0A3B6PTH0_WHEAT</name>
<dbReference type="Pfam" id="PF13962">
    <property type="entry name" value="PGG"/>
    <property type="match status" value="1"/>
</dbReference>
<dbReference type="Pfam" id="PF12796">
    <property type="entry name" value="Ank_2"/>
    <property type="match status" value="1"/>
</dbReference>
<dbReference type="OMA" id="ILRIFCA"/>
<dbReference type="PANTHER" id="PTHR24186">
    <property type="entry name" value="PROTEIN PHOSPHATASE 1 REGULATORY SUBUNIT"/>
    <property type="match status" value="1"/>
</dbReference>
<evidence type="ECO:0000256" key="6">
    <source>
        <dbReference type="ARBA" id="ARBA00023136"/>
    </source>
</evidence>
<evidence type="ECO:0000256" key="2">
    <source>
        <dbReference type="ARBA" id="ARBA00022692"/>
    </source>
</evidence>
<dbReference type="InterPro" id="IPR002110">
    <property type="entry name" value="Ankyrin_rpt"/>
</dbReference>
<feature type="transmembrane region" description="Helical" evidence="8">
    <location>
        <begin position="533"/>
        <end position="556"/>
    </location>
</feature>
<keyword evidence="3" id="KW-0677">Repeat</keyword>
<dbReference type="KEGG" id="taes:123135164"/>
<dbReference type="GO" id="GO:0016020">
    <property type="term" value="C:membrane"/>
    <property type="evidence" value="ECO:0000318"/>
    <property type="project" value="GO_Central"/>
</dbReference>
<feature type="transmembrane region" description="Helical" evidence="8">
    <location>
        <begin position="576"/>
        <end position="603"/>
    </location>
</feature>
<dbReference type="InterPro" id="IPR036770">
    <property type="entry name" value="Ankyrin_rpt-contain_sf"/>
</dbReference>
<evidence type="ECO:0000259" key="9">
    <source>
        <dbReference type="Pfam" id="PF13962"/>
    </source>
</evidence>
<protein>
    <recommendedName>
        <fullName evidence="9">PGG domain-containing protein</fullName>
    </recommendedName>
</protein>
<keyword evidence="5 7" id="KW-0040">ANK repeat</keyword>
<keyword evidence="2 8" id="KW-0812">Transmembrane</keyword>
<dbReference type="Pfam" id="PF13857">
    <property type="entry name" value="Ank_5"/>
    <property type="match status" value="2"/>
</dbReference>
<keyword evidence="4 8" id="KW-1133">Transmembrane helix</keyword>
<proteinExistence type="predicted"/>
<evidence type="ECO:0000256" key="5">
    <source>
        <dbReference type="ARBA" id="ARBA00023043"/>
    </source>
</evidence>
<evidence type="ECO:0000256" key="4">
    <source>
        <dbReference type="ARBA" id="ARBA00022989"/>
    </source>
</evidence>
<dbReference type="SMR" id="A0A3B6PTH0"/>
<gene>
    <name evidence="10" type="primary">LOC123135164</name>
</gene>
<dbReference type="Gene3D" id="1.25.40.20">
    <property type="entry name" value="Ankyrin repeat-containing domain"/>
    <property type="match status" value="3"/>
</dbReference>
<dbReference type="SMART" id="SM00248">
    <property type="entry name" value="ANK"/>
    <property type="match status" value="8"/>
</dbReference>
<dbReference type="PROSITE" id="PS50297">
    <property type="entry name" value="ANK_REP_REGION"/>
    <property type="match status" value="1"/>
</dbReference>
<evidence type="ECO:0000313" key="10">
    <source>
        <dbReference type="EnsemblPlants" id="TraesCS6B02G448200.1"/>
    </source>
</evidence>
<keyword evidence="6 8" id="KW-0472">Membrane</keyword>
<dbReference type="Proteomes" id="UP000019116">
    <property type="component" value="Chromosome 6B"/>
</dbReference>
<dbReference type="PANTHER" id="PTHR24186:SF50">
    <property type="entry name" value="ANKYRIN REPEAT-CONTAINING PROTEIN ITN1-LIKE ISOFORM X1"/>
    <property type="match status" value="1"/>
</dbReference>
<dbReference type="Pfam" id="PF00023">
    <property type="entry name" value="Ank"/>
    <property type="match status" value="1"/>
</dbReference>
<dbReference type="EnsemblPlants" id="TraesCS6B02G448200.1">
    <property type="protein sequence ID" value="TraesCS6B02G448200.1"/>
    <property type="gene ID" value="TraesCS6B02G448200"/>
</dbReference>
<dbReference type="STRING" id="4565.A0A3B6PTH0"/>
<dbReference type="AlphaFoldDB" id="A0A3B6PTH0"/>
<dbReference type="Gramene" id="TraesCAD_scaffold_000998_01G001700.1">
    <property type="protein sequence ID" value="TraesCAD_scaffold_000998_01G001700.1"/>
    <property type="gene ID" value="TraesCAD_scaffold_000998_01G001700"/>
</dbReference>
<reference evidence="10" key="2">
    <citation type="submission" date="2018-10" db="UniProtKB">
        <authorList>
            <consortium name="EnsemblPlants"/>
        </authorList>
    </citation>
    <scope>IDENTIFICATION</scope>
</reference>
<evidence type="ECO:0000256" key="8">
    <source>
        <dbReference type="SAM" id="Phobius"/>
    </source>
</evidence>
<feature type="transmembrane region" description="Helical" evidence="8">
    <location>
        <begin position="615"/>
        <end position="635"/>
    </location>
</feature>
<dbReference type="RefSeq" id="XP_044410190.1">
    <property type="nucleotide sequence ID" value="XM_044554255.1"/>
</dbReference>
<dbReference type="GeneID" id="123135164"/>
<dbReference type="PROSITE" id="PS50088">
    <property type="entry name" value="ANK_REPEAT"/>
    <property type="match status" value="2"/>
</dbReference>
<dbReference type="OrthoDB" id="1847170at2759"/>
<dbReference type="SUPFAM" id="SSF48403">
    <property type="entry name" value="Ankyrin repeat"/>
    <property type="match status" value="1"/>
</dbReference>
<dbReference type="Gramene" id="TraesCS6B03G1246100.1">
    <property type="protein sequence ID" value="TraesCS6B03G1246100.1.CDS"/>
    <property type="gene ID" value="TraesCS6B03G1246100"/>
</dbReference>
<evidence type="ECO:0000313" key="11">
    <source>
        <dbReference type="Proteomes" id="UP000019116"/>
    </source>
</evidence>
<feature type="domain" description="PGG" evidence="9">
    <location>
        <begin position="524"/>
        <end position="637"/>
    </location>
</feature>
<keyword evidence="11" id="KW-1185">Reference proteome</keyword>